<dbReference type="Pfam" id="PF26551">
    <property type="entry name" value="DUF8180"/>
    <property type="match status" value="1"/>
</dbReference>
<comment type="caution">
    <text evidence="3">The sequence shown here is derived from an EMBL/GenBank/DDBJ whole genome shotgun (WGS) entry which is preliminary data.</text>
</comment>
<name>A0A444IQ09_9BACT</name>
<dbReference type="InterPro" id="IPR058493">
    <property type="entry name" value="DUF8180"/>
</dbReference>
<keyword evidence="4" id="KW-1185">Reference proteome</keyword>
<dbReference type="AlphaFoldDB" id="A0A444IQ09"/>
<accession>A0A444IQ09</accession>
<evidence type="ECO:0000313" key="3">
    <source>
        <dbReference type="EMBL" id="RWX42928.1"/>
    </source>
</evidence>
<feature type="domain" description="DUF8180" evidence="2">
    <location>
        <begin position="7"/>
        <end position="63"/>
    </location>
</feature>
<dbReference type="EMBL" id="MTKO01000137">
    <property type="protein sequence ID" value="RWX42928.1"/>
    <property type="molecule type" value="Genomic_DNA"/>
</dbReference>
<feature type="region of interest" description="Disordered" evidence="1">
    <location>
        <begin position="60"/>
        <end position="96"/>
    </location>
</feature>
<proteinExistence type="predicted"/>
<evidence type="ECO:0000256" key="1">
    <source>
        <dbReference type="SAM" id="MobiDB-lite"/>
    </source>
</evidence>
<protein>
    <recommendedName>
        <fullName evidence="2">DUF8180 domain-containing protein</fullName>
    </recommendedName>
</protein>
<dbReference type="Proteomes" id="UP000287853">
    <property type="component" value="Unassembled WGS sequence"/>
</dbReference>
<evidence type="ECO:0000313" key="4">
    <source>
        <dbReference type="Proteomes" id="UP000287853"/>
    </source>
</evidence>
<organism evidence="3 4">
    <name type="scientific">Candidatus Electrothrix aarhusensis</name>
    <dbReference type="NCBI Taxonomy" id="1859131"/>
    <lineage>
        <taxon>Bacteria</taxon>
        <taxon>Pseudomonadati</taxon>
        <taxon>Thermodesulfobacteriota</taxon>
        <taxon>Desulfobulbia</taxon>
        <taxon>Desulfobulbales</taxon>
        <taxon>Desulfobulbaceae</taxon>
        <taxon>Candidatus Electrothrix</taxon>
    </lineage>
</organism>
<gene>
    <name evidence="3" type="ORF">H206_03214</name>
</gene>
<evidence type="ECO:0000259" key="2">
    <source>
        <dbReference type="Pfam" id="PF26551"/>
    </source>
</evidence>
<sequence length="96" mass="10682">MNDIDKLRVMLPHWIDHNQGHGGEFAQWAEKLTADSPEVAQLLRDAVQSLQEAQIRLEEALDKAGGPLEAPGGQSGSGHEHNHKHNHEHSHEHEHG</sequence>
<reference evidence="3 4" key="1">
    <citation type="submission" date="2017-01" db="EMBL/GenBank/DDBJ databases">
        <title>The cable genome- insights into the physiology and evolution of filamentous bacteria capable of sulfide oxidation via long distance electron transfer.</title>
        <authorList>
            <person name="Schreiber L."/>
            <person name="Bjerg J.T."/>
            <person name="Boggild A."/>
            <person name="Van De Vossenberg J."/>
            <person name="Meysman F."/>
            <person name="Nielsen L.P."/>
            <person name="Schramm A."/>
            <person name="Kjeldsen K.U."/>
        </authorList>
    </citation>
    <scope>NUCLEOTIDE SEQUENCE [LARGE SCALE GENOMIC DNA]</scope>
    <source>
        <strain evidence="3">MCF</strain>
    </source>
</reference>